<comment type="caution">
    <text evidence="2">The sequence shown here is derived from an EMBL/GenBank/DDBJ whole genome shotgun (WGS) entry which is preliminary data.</text>
</comment>
<organism evidence="2">
    <name type="scientific">uncultured bacterium</name>
    <name type="common">gcode 4</name>
    <dbReference type="NCBI Taxonomy" id="1234023"/>
    <lineage>
        <taxon>Bacteria</taxon>
        <taxon>environmental samples</taxon>
    </lineage>
</organism>
<protein>
    <submittedName>
        <fullName evidence="2">Uncharacterized protein</fullName>
    </submittedName>
</protein>
<accession>K2GW12</accession>
<name>K2GW12_9BACT</name>
<gene>
    <name evidence="2" type="ORF">ACD_3C00196G0018</name>
</gene>
<proteinExistence type="predicted"/>
<sequence>MGLFDNVIAEEEAATTATSQQGGYGTQDGGFLILDDTPANTISEIKAEDIPDSAISFLDLSSMNITPAETAEPEIKNDGFSLFLDDSSSSDVVINADETSDQEAEAVENNVTMLSDEPQENAFFNQEPSFEDKAEETLPVAPVKIEPVEAVIADPYAILDKAIDDLEELLVGHGAVKSEKNWTIGDIDEQISDLKQKKQNLANEVKEISLEEEKVNKMILTFKAQKI</sequence>
<dbReference type="EMBL" id="AMFJ01000470">
    <property type="protein sequence ID" value="EKE27525.1"/>
    <property type="molecule type" value="Genomic_DNA"/>
</dbReference>
<evidence type="ECO:0000256" key="1">
    <source>
        <dbReference type="SAM" id="Coils"/>
    </source>
</evidence>
<keyword evidence="1" id="KW-0175">Coiled coil</keyword>
<evidence type="ECO:0000313" key="2">
    <source>
        <dbReference type="EMBL" id="EKE27525.1"/>
    </source>
</evidence>
<feature type="coiled-coil region" evidence="1">
    <location>
        <begin position="184"/>
        <end position="218"/>
    </location>
</feature>
<reference evidence="2" key="1">
    <citation type="journal article" date="2012" name="Science">
        <title>Fermentation, hydrogen, and sulfur metabolism in multiple uncultivated bacterial phyla.</title>
        <authorList>
            <person name="Wrighton K.C."/>
            <person name="Thomas B.C."/>
            <person name="Sharon I."/>
            <person name="Miller C.S."/>
            <person name="Castelle C.J."/>
            <person name="VerBerkmoes N.C."/>
            <person name="Wilkins M.J."/>
            <person name="Hettich R.L."/>
            <person name="Lipton M.S."/>
            <person name="Williams K.H."/>
            <person name="Long P.E."/>
            <person name="Banfield J.F."/>
        </authorList>
    </citation>
    <scope>NUCLEOTIDE SEQUENCE [LARGE SCALE GENOMIC DNA]</scope>
</reference>
<dbReference type="AlphaFoldDB" id="K2GW12"/>